<comment type="caution">
    <text evidence="1">The sequence shown here is derived from an EMBL/GenBank/DDBJ whole genome shotgun (WGS) entry which is preliminary data.</text>
</comment>
<evidence type="ECO:0000313" key="2">
    <source>
        <dbReference type="Proteomes" id="UP001597063"/>
    </source>
</evidence>
<accession>A0ABW2XN88</accession>
<dbReference type="Proteomes" id="UP001597063">
    <property type="component" value="Unassembled WGS sequence"/>
</dbReference>
<dbReference type="RefSeq" id="WP_131760332.1">
    <property type="nucleotide sequence ID" value="NZ_CAACUY010000111.1"/>
</dbReference>
<evidence type="ECO:0000313" key="1">
    <source>
        <dbReference type="EMBL" id="MFD0686828.1"/>
    </source>
</evidence>
<sequence>MTTPRMLGPFDETVAIDVKPIHDAEARDLRARFGVIAWFGFYTRHWWALTDRALVEAPNPIGLAEAIVAARRRPA</sequence>
<organism evidence="1 2">
    <name type="scientific">Actinomadura fibrosa</name>
    <dbReference type="NCBI Taxonomy" id="111802"/>
    <lineage>
        <taxon>Bacteria</taxon>
        <taxon>Bacillati</taxon>
        <taxon>Actinomycetota</taxon>
        <taxon>Actinomycetes</taxon>
        <taxon>Streptosporangiales</taxon>
        <taxon>Thermomonosporaceae</taxon>
        <taxon>Actinomadura</taxon>
    </lineage>
</organism>
<proteinExistence type="predicted"/>
<name>A0ABW2XN88_9ACTN</name>
<gene>
    <name evidence="1" type="ORF">ACFQZM_20180</name>
</gene>
<reference evidence="2" key="1">
    <citation type="journal article" date="2019" name="Int. J. Syst. Evol. Microbiol.">
        <title>The Global Catalogue of Microorganisms (GCM) 10K type strain sequencing project: providing services to taxonomists for standard genome sequencing and annotation.</title>
        <authorList>
            <consortium name="The Broad Institute Genomics Platform"/>
            <consortium name="The Broad Institute Genome Sequencing Center for Infectious Disease"/>
            <person name="Wu L."/>
            <person name="Ma J."/>
        </authorList>
    </citation>
    <scope>NUCLEOTIDE SEQUENCE [LARGE SCALE GENOMIC DNA]</scope>
    <source>
        <strain evidence="2">JCM 9371</strain>
    </source>
</reference>
<keyword evidence="2" id="KW-1185">Reference proteome</keyword>
<dbReference type="EMBL" id="JBHTGP010000011">
    <property type="protein sequence ID" value="MFD0686828.1"/>
    <property type="molecule type" value="Genomic_DNA"/>
</dbReference>
<protein>
    <submittedName>
        <fullName evidence="1">Uncharacterized protein</fullName>
    </submittedName>
</protein>